<dbReference type="Gene3D" id="1.10.630.10">
    <property type="entry name" value="Cytochrome P450"/>
    <property type="match status" value="1"/>
</dbReference>
<evidence type="ECO:0000256" key="5">
    <source>
        <dbReference type="ARBA" id="ARBA00022723"/>
    </source>
</evidence>
<evidence type="ECO:0000313" key="10">
    <source>
        <dbReference type="Proteomes" id="UP000736335"/>
    </source>
</evidence>
<dbReference type="EMBL" id="WIUZ02000013">
    <property type="protein sequence ID" value="KAF9781746.1"/>
    <property type="molecule type" value="Genomic_DNA"/>
</dbReference>
<evidence type="ECO:0000256" key="3">
    <source>
        <dbReference type="ARBA" id="ARBA00010617"/>
    </source>
</evidence>
<organism evidence="9 10">
    <name type="scientific">Thelephora terrestris</name>
    <dbReference type="NCBI Taxonomy" id="56493"/>
    <lineage>
        <taxon>Eukaryota</taxon>
        <taxon>Fungi</taxon>
        <taxon>Dikarya</taxon>
        <taxon>Basidiomycota</taxon>
        <taxon>Agaricomycotina</taxon>
        <taxon>Agaricomycetes</taxon>
        <taxon>Thelephorales</taxon>
        <taxon>Thelephoraceae</taxon>
        <taxon>Thelephora</taxon>
    </lineage>
</organism>
<dbReference type="PANTHER" id="PTHR24305">
    <property type="entry name" value="CYTOCHROME P450"/>
    <property type="match status" value="1"/>
</dbReference>
<dbReference type="InterPro" id="IPR050121">
    <property type="entry name" value="Cytochrome_P450_monoxygenase"/>
</dbReference>
<dbReference type="Pfam" id="PF00067">
    <property type="entry name" value="p450"/>
    <property type="match status" value="1"/>
</dbReference>
<dbReference type="SUPFAM" id="SSF48264">
    <property type="entry name" value="Cytochrome P450"/>
    <property type="match status" value="1"/>
</dbReference>
<dbReference type="GO" id="GO:0005506">
    <property type="term" value="F:iron ion binding"/>
    <property type="evidence" value="ECO:0007669"/>
    <property type="project" value="InterPro"/>
</dbReference>
<dbReference type="PANTHER" id="PTHR24305:SF29">
    <property type="entry name" value="BENZOATE-PARA-HYDROXYLASE"/>
    <property type="match status" value="1"/>
</dbReference>
<keyword evidence="8" id="KW-0503">Monooxygenase</keyword>
<reference evidence="9" key="2">
    <citation type="submission" date="2020-11" db="EMBL/GenBank/DDBJ databases">
        <authorList>
            <consortium name="DOE Joint Genome Institute"/>
            <person name="Kuo A."/>
            <person name="Miyauchi S."/>
            <person name="Kiss E."/>
            <person name="Drula E."/>
            <person name="Kohler A."/>
            <person name="Sanchez-Garcia M."/>
            <person name="Andreopoulos B."/>
            <person name="Barry K.W."/>
            <person name="Bonito G."/>
            <person name="Buee M."/>
            <person name="Carver A."/>
            <person name="Chen C."/>
            <person name="Cichocki N."/>
            <person name="Clum A."/>
            <person name="Culley D."/>
            <person name="Crous P.W."/>
            <person name="Fauchery L."/>
            <person name="Girlanda M."/>
            <person name="Hayes R."/>
            <person name="Keri Z."/>
            <person name="Labutti K."/>
            <person name="Lipzen A."/>
            <person name="Lombard V."/>
            <person name="Magnuson J."/>
            <person name="Maillard F."/>
            <person name="Morin E."/>
            <person name="Murat C."/>
            <person name="Nolan M."/>
            <person name="Ohm R."/>
            <person name="Pangilinan J."/>
            <person name="Pereira M."/>
            <person name="Perotto S."/>
            <person name="Peter M."/>
            <person name="Riley R."/>
            <person name="Sitrit Y."/>
            <person name="Stielow B."/>
            <person name="Szollosi G."/>
            <person name="Zifcakova L."/>
            <person name="Stursova M."/>
            <person name="Spatafora J.W."/>
            <person name="Tedersoo L."/>
            <person name="Vaario L.-M."/>
            <person name="Yamada A."/>
            <person name="Yan M."/>
            <person name="Wang P."/>
            <person name="Xu J."/>
            <person name="Bruns T."/>
            <person name="Baldrian P."/>
            <person name="Vilgalys R."/>
            <person name="Henrissat B."/>
            <person name="Grigoriev I.V."/>
            <person name="Hibbett D."/>
            <person name="Nagy L.G."/>
            <person name="Martin F.M."/>
        </authorList>
    </citation>
    <scope>NUCLEOTIDE SEQUENCE</scope>
    <source>
        <strain evidence="9">UH-Tt-Lm1</strain>
    </source>
</reference>
<evidence type="ECO:0000256" key="6">
    <source>
        <dbReference type="ARBA" id="ARBA00023002"/>
    </source>
</evidence>
<protein>
    <submittedName>
        <fullName evidence="9">Cytochrome P450</fullName>
    </submittedName>
</protein>
<comment type="pathway">
    <text evidence="2">Secondary metabolite biosynthesis.</text>
</comment>
<keyword evidence="7" id="KW-0408">Iron</keyword>
<evidence type="ECO:0000256" key="8">
    <source>
        <dbReference type="ARBA" id="ARBA00023033"/>
    </source>
</evidence>
<reference evidence="9" key="1">
    <citation type="journal article" date="2020" name="Nat. Commun.">
        <title>Large-scale genome sequencing of mycorrhizal fungi provides insights into the early evolution of symbiotic traits.</title>
        <authorList>
            <person name="Miyauchi S."/>
            <person name="Kiss E."/>
            <person name="Kuo A."/>
            <person name="Drula E."/>
            <person name="Kohler A."/>
            <person name="Sanchez-Garcia M."/>
            <person name="Morin E."/>
            <person name="Andreopoulos B."/>
            <person name="Barry K.W."/>
            <person name="Bonito G."/>
            <person name="Buee M."/>
            <person name="Carver A."/>
            <person name="Chen C."/>
            <person name="Cichocki N."/>
            <person name="Clum A."/>
            <person name="Culley D."/>
            <person name="Crous P.W."/>
            <person name="Fauchery L."/>
            <person name="Girlanda M."/>
            <person name="Hayes R.D."/>
            <person name="Keri Z."/>
            <person name="LaButti K."/>
            <person name="Lipzen A."/>
            <person name="Lombard V."/>
            <person name="Magnuson J."/>
            <person name="Maillard F."/>
            <person name="Murat C."/>
            <person name="Nolan M."/>
            <person name="Ohm R.A."/>
            <person name="Pangilinan J."/>
            <person name="Pereira M.F."/>
            <person name="Perotto S."/>
            <person name="Peter M."/>
            <person name="Pfister S."/>
            <person name="Riley R."/>
            <person name="Sitrit Y."/>
            <person name="Stielow J.B."/>
            <person name="Szollosi G."/>
            <person name="Zifcakova L."/>
            <person name="Stursova M."/>
            <person name="Spatafora J.W."/>
            <person name="Tedersoo L."/>
            <person name="Vaario L.M."/>
            <person name="Yamada A."/>
            <person name="Yan M."/>
            <person name="Wang P."/>
            <person name="Xu J."/>
            <person name="Bruns T."/>
            <person name="Baldrian P."/>
            <person name="Vilgalys R."/>
            <person name="Dunand C."/>
            <person name="Henrissat B."/>
            <person name="Grigoriev I.V."/>
            <person name="Hibbett D."/>
            <person name="Nagy L.G."/>
            <person name="Martin F.M."/>
        </authorList>
    </citation>
    <scope>NUCLEOTIDE SEQUENCE</scope>
    <source>
        <strain evidence="9">UH-Tt-Lm1</strain>
    </source>
</reference>
<dbReference type="GO" id="GO:0004497">
    <property type="term" value="F:monooxygenase activity"/>
    <property type="evidence" value="ECO:0007669"/>
    <property type="project" value="UniProtKB-KW"/>
</dbReference>
<evidence type="ECO:0000256" key="4">
    <source>
        <dbReference type="ARBA" id="ARBA00022617"/>
    </source>
</evidence>
<accession>A0A9P6H973</accession>
<keyword evidence="4" id="KW-0349">Heme</keyword>
<dbReference type="InterPro" id="IPR036396">
    <property type="entry name" value="Cyt_P450_sf"/>
</dbReference>
<evidence type="ECO:0000256" key="1">
    <source>
        <dbReference type="ARBA" id="ARBA00001971"/>
    </source>
</evidence>
<dbReference type="OrthoDB" id="1470350at2759"/>
<dbReference type="AlphaFoldDB" id="A0A9P6H973"/>
<gene>
    <name evidence="9" type="ORF">BJ322DRAFT_1111672</name>
</gene>
<comment type="caution">
    <text evidence="9">The sequence shown here is derived from an EMBL/GenBank/DDBJ whole genome shotgun (WGS) entry which is preliminary data.</text>
</comment>
<dbReference type="Proteomes" id="UP000736335">
    <property type="component" value="Unassembled WGS sequence"/>
</dbReference>
<keyword evidence="6" id="KW-0560">Oxidoreductase</keyword>
<dbReference type="GO" id="GO:0020037">
    <property type="term" value="F:heme binding"/>
    <property type="evidence" value="ECO:0007669"/>
    <property type="project" value="InterPro"/>
</dbReference>
<dbReference type="InterPro" id="IPR001128">
    <property type="entry name" value="Cyt_P450"/>
</dbReference>
<comment type="cofactor">
    <cofactor evidence="1">
        <name>heme</name>
        <dbReference type="ChEBI" id="CHEBI:30413"/>
    </cofactor>
</comment>
<evidence type="ECO:0000313" key="9">
    <source>
        <dbReference type="EMBL" id="KAF9781746.1"/>
    </source>
</evidence>
<proteinExistence type="inferred from homology"/>
<dbReference type="GO" id="GO:0016705">
    <property type="term" value="F:oxidoreductase activity, acting on paired donors, with incorporation or reduction of molecular oxygen"/>
    <property type="evidence" value="ECO:0007669"/>
    <property type="project" value="InterPro"/>
</dbReference>
<comment type="similarity">
    <text evidence="3">Belongs to the cytochrome P450 family.</text>
</comment>
<keyword evidence="5" id="KW-0479">Metal-binding</keyword>
<keyword evidence="10" id="KW-1185">Reference proteome</keyword>
<evidence type="ECO:0000256" key="7">
    <source>
        <dbReference type="ARBA" id="ARBA00023004"/>
    </source>
</evidence>
<evidence type="ECO:0000256" key="2">
    <source>
        <dbReference type="ARBA" id="ARBA00005179"/>
    </source>
</evidence>
<name>A0A9P6H973_9AGAM</name>
<sequence>MAQACQRWKKGLSGDEGDGCLERRGVFGYNYLAFDVIGDLAFESPFDMLKVANDAIPAGKSQANPMAAYGNREAEVDVEYFPTVQILYEHGPSCAITYHLALNPSKLQAEPDQALGNEDDRIASSEIVKRLSYLEVVIKEALRLHSTSSLGLPCIVPEGGLNVSGKFFPEGSVLSVSSHTIHREPGIWGEDEEAFRPEE</sequence>